<keyword evidence="3" id="KW-1185">Reference proteome</keyword>
<evidence type="ECO:0000259" key="1">
    <source>
        <dbReference type="Pfam" id="PF24355"/>
    </source>
</evidence>
<accession>A0A3N4KBU9</accession>
<reference evidence="2 3" key="1">
    <citation type="journal article" date="2018" name="Nat. Ecol. Evol.">
        <title>Pezizomycetes genomes reveal the molecular basis of ectomycorrhizal truffle lifestyle.</title>
        <authorList>
            <person name="Murat C."/>
            <person name="Payen T."/>
            <person name="Noel B."/>
            <person name="Kuo A."/>
            <person name="Morin E."/>
            <person name="Chen J."/>
            <person name="Kohler A."/>
            <person name="Krizsan K."/>
            <person name="Balestrini R."/>
            <person name="Da Silva C."/>
            <person name="Montanini B."/>
            <person name="Hainaut M."/>
            <person name="Levati E."/>
            <person name="Barry K.W."/>
            <person name="Belfiori B."/>
            <person name="Cichocki N."/>
            <person name="Clum A."/>
            <person name="Dockter R.B."/>
            <person name="Fauchery L."/>
            <person name="Guy J."/>
            <person name="Iotti M."/>
            <person name="Le Tacon F."/>
            <person name="Lindquist E.A."/>
            <person name="Lipzen A."/>
            <person name="Malagnac F."/>
            <person name="Mello A."/>
            <person name="Molinier V."/>
            <person name="Miyauchi S."/>
            <person name="Poulain J."/>
            <person name="Riccioni C."/>
            <person name="Rubini A."/>
            <person name="Sitrit Y."/>
            <person name="Splivallo R."/>
            <person name="Traeger S."/>
            <person name="Wang M."/>
            <person name="Zifcakova L."/>
            <person name="Wipf D."/>
            <person name="Zambonelli A."/>
            <person name="Paolocci F."/>
            <person name="Nowrousian M."/>
            <person name="Ottonello S."/>
            <person name="Baldrian P."/>
            <person name="Spatafora J.W."/>
            <person name="Henrissat B."/>
            <person name="Nagy L.G."/>
            <person name="Aury J.M."/>
            <person name="Wincker P."/>
            <person name="Grigoriev I.V."/>
            <person name="Bonfante P."/>
            <person name="Martin F.M."/>
        </authorList>
    </citation>
    <scope>NUCLEOTIDE SEQUENCE [LARGE SCALE GENOMIC DNA]</scope>
    <source>
        <strain evidence="2 3">CCBAS932</strain>
    </source>
</reference>
<organism evidence="2 3">
    <name type="scientific">Morchella conica CCBAS932</name>
    <dbReference type="NCBI Taxonomy" id="1392247"/>
    <lineage>
        <taxon>Eukaryota</taxon>
        <taxon>Fungi</taxon>
        <taxon>Dikarya</taxon>
        <taxon>Ascomycota</taxon>
        <taxon>Pezizomycotina</taxon>
        <taxon>Pezizomycetes</taxon>
        <taxon>Pezizales</taxon>
        <taxon>Morchellaceae</taxon>
        <taxon>Morchella</taxon>
    </lineage>
</organism>
<name>A0A3N4KBU9_9PEZI</name>
<proteinExistence type="predicted"/>
<gene>
    <name evidence="2" type="ORF">P167DRAFT_549320</name>
</gene>
<dbReference type="InParanoid" id="A0A3N4KBU9"/>
<protein>
    <recommendedName>
        <fullName evidence="1">DUF7514 domain-containing protein</fullName>
    </recommendedName>
</protein>
<dbReference type="OrthoDB" id="7873042at2759"/>
<dbReference type="STRING" id="1392247.A0A3N4KBU9"/>
<dbReference type="EMBL" id="ML119171">
    <property type="protein sequence ID" value="RPB07960.1"/>
    <property type="molecule type" value="Genomic_DNA"/>
</dbReference>
<evidence type="ECO:0000313" key="3">
    <source>
        <dbReference type="Proteomes" id="UP000277580"/>
    </source>
</evidence>
<feature type="domain" description="DUF7514" evidence="1">
    <location>
        <begin position="180"/>
        <end position="319"/>
    </location>
</feature>
<sequence length="383" mass="43573">MGDQNQYVYCDFCGNSLEYAECIVHCLDPACNADDHRYDLCWACHSQHKVSDYHRPWHEVHYHSQIQSHTYLQATPAPRPGILRVSSFSSLNSQSSVDSQLSYNSANSGDCRASYNPHYSHNTQHSYNIQIPYNPQAVYGGPREYMINGGAAAPKLVRLAAAIFEDIDNADDRVIWPVFPRNTDHFEPEKCTLVMHLLQFYDQHNIFQRIYDEGKANGKGIAWSDAQVAHMYDNHCWEYRLGQREGGGYFMPVLTRNGFLQMLMSEALVDPEGFSVRLNGLLVSVGGLKDPLTRHYFHVERESWPSVPDDSMVQQKNEVLGMVEDAIEAAREYGSGYPAQESGGWQQGRSMRASKGPLFQQDRDMRASKGSLFQRARRFGKNI</sequence>
<dbReference type="Pfam" id="PF24355">
    <property type="entry name" value="DUF7514"/>
    <property type="match status" value="1"/>
</dbReference>
<dbReference type="AlphaFoldDB" id="A0A3N4KBU9"/>
<evidence type="ECO:0000313" key="2">
    <source>
        <dbReference type="EMBL" id="RPB07960.1"/>
    </source>
</evidence>
<dbReference type="InterPro" id="IPR055936">
    <property type="entry name" value="DUF7514"/>
</dbReference>
<dbReference type="Proteomes" id="UP000277580">
    <property type="component" value="Unassembled WGS sequence"/>
</dbReference>